<name>A0A9X3WDN0_9BACI</name>
<dbReference type="EMBL" id="JAMQKC010000001">
    <property type="protein sequence ID" value="MDC3415514.1"/>
    <property type="molecule type" value="Genomic_DNA"/>
</dbReference>
<reference evidence="6" key="1">
    <citation type="submission" date="2022-06" db="EMBL/GenBank/DDBJ databases">
        <title>Aquibacillus sp. a new bacterium isolated from soil saline samples.</title>
        <authorList>
            <person name="Galisteo C."/>
            <person name="De La Haba R."/>
            <person name="Sanchez-Porro C."/>
            <person name="Ventosa A."/>
        </authorList>
    </citation>
    <scope>NUCLEOTIDE SEQUENCE</scope>
    <source>
        <strain evidence="6">3ASR75-54</strain>
    </source>
</reference>
<dbReference type="AlphaFoldDB" id="A0A9X3WDN0"/>
<keyword evidence="2" id="KW-0479">Metal-binding</keyword>
<feature type="domain" description="Metallo-beta-lactamase" evidence="5">
    <location>
        <begin position="12"/>
        <end position="189"/>
    </location>
</feature>
<accession>A0A9X3WDN0</accession>
<protein>
    <submittedName>
        <fullName evidence="6">MBL fold metallo-hydrolase</fullName>
    </submittedName>
</protein>
<organism evidence="6 7">
    <name type="scientific">Aquibacillus salsiterrae</name>
    <dbReference type="NCBI Taxonomy" id="2950439"/>
    <lineage>
        <taxon>Bacteria</taxon>
        <taxon>Bacillati</taxon>
        <taxon>Bacillota</taxon>
        <taxon>Bacilli</taxon>
        <taxon>Bacillales</taxon>
        <taxon>Bacillaceae</taxon>
        <taxon>Aquibacillus</taxon>
    </lineage>
</organism>
<evidence type="ECO:0000256" key="1">
    <source>
        <dbReference type="ARBA" id="ARBA00001947"/>
    </source>
</evidence>
<evidence type="ECO:0000256" key="4">
    <source>
        <dbReference type="ARBA" id="ARBA00022833"/>
    </source>
</evidence>
<dbReference type="CDD" id="cd06262">
    <property type="entry name" value="metallo-hydrolase-like_MBL-fold"/>
    <property type="match status" value="1"/>
</dbReference>
<dbReference type="InterPro" id="IPR051453">
    <property type="entry name" value="MBL_Glyoxalase_II"/>
</dbReference>
<dbReference type="SUPFAM" id="SSF56281">
    <property type="entry name" value="Metallo-hydrolase/oxidoreductase"/>
    <property type="match status" value="1"/>
</dbReference>
<dbReference type="InterPro" id="IPR001279">
    <property type="entry name" value="Metallo-B-lactamas"/>
</dbReference>
<proteinExistence type="predicted"/>
<evidence type="ECO:0000256" key="3">
    <source>
        <dbReference type="ARBA" id="ARBA00022801"/>
    </source>
</evidence>
<dbReference type="RefSeq" id="WP_272444474.1">
    <property type="nucleotide sequence ID" value="NZ_JAMQKC010000001.1"/>
</dbReference>
<gene>
    <name evidence="6" type="ORF">NC799_01115</name>
</gene>
<dbReference type="Gene3D" id="3.60.15.10">
    <property type="entry name" value="Ribonuclease Z/Hydroxyacylglutathione hydrolase-like"/>
    <property type="match status" value="1"/>
</dbReference>
<dbReference type="PANTHER" id="PTHR46233">
    <property type="entry name" value="HYDROXYACYLGLUTATHIONE HYDROLASE GLOC"/>
    <property type="match status" value="1"/>
</dbReference>
<dbReference type="SMART" id="SM00849">
    <property type="entry name" value="Lactamase_B"/>
    <property type="match status" value="1"/>
</dbReference>
<dbReference type="InterPro" id="IPR036866">
    <property type="entry name" value="RibonucZ/Hydroxyglut_hydro"/>
</dbReference>
<dbReference type="PANTHER" id="PTHR46233:SF3">
    <property type="entry name" value="HYDROXYACYLGLUTATHIONE HYDROLASE GLOC"/>
    <property type="match status" value="1"/>
</dbReference>
<evidence type="ECO:0000313" key="7">
    <source>
        <dbReference type="Proteomes" id="UP001145069"/>
    </source>
</evidence>
<dbReference type="GO" id="GO:0046872">
    <property type="term" value="F:metal ion binding"/>
    <property type="evidence" value="ECO:0007669"/>
    <property type="project" value="UniProtKB-KW"/>
</dbReference>
<sequence>MNISSLSLGPLGTNCYIVDQDSKAIIFDPGGDSEELLAWLTRKNLQPLAICLTHAHFDHIGAVDAIRNQYHIPVYLHQFESSWLSEPKLNGSALFPGPRISIKEADYTLNPGKLKIDIFDFEVAHTPGHSPGGVCFVFFDHQLVIGGDSLFYEGIGRTDLPGGDSQQLINSIKTTFFSLPDQFVVYPGHGNSTTIGHEKKSNPFVSE</sequence>
<keyword evidence="7" id="KW-1185">Reference proteome</keyword>
<comment type="caution">
    <text evidence="6">The sequence shown here is derived from an EMBL/GenBank/DDBJ whole genome shotgun (WGS) entry which is preliminary data.</text>
</comment>
<comment type="cofactor">
    <cofactor evidence="1">
        <name>Zn(2+)</name>
        <dbReference type="ChEBI" id="CHEBI:29105"/>
    </cofactor>
</comment>
<dbReference type="Proteomes" id="UP001145069">
    <property type="component" value="Unassembled WGS sequence"/>
</dbReference>
<evidence type="ECO:0000256" key="2">
    <source>
        <dbReference type="ARBA" id="ARBA00022723"/>
    </source>
</evidence>
<keyword evidence="3" id="KW-0378">Hydrolase</keyword>
<keyword evidence="4" id="KW-0862">Zinc</keyword>
<evidence type="ECO:0000313" key="6">
    <source>
        <dbReference type="EMBL" id="MDC3415514.1"/>
    </source>
</evidence>
<dbReference type="Pfam" id="PF00753">
    <property type="entry name" value="Lactamase_B"/>
    <property type="match status" value="1"/>
</dbReference>
<evidence type="ECO:0000259" key="5">
    <source>
        <dbReference type="SMART" id="SM00849"/>
    </source>
</evidence>
<dbReference type="GO" id="GO:0016787">
    <property type="term" value="F:hydrolase activity"/>
    <property type="evidence" value="ECO:0007669"/>
    <property type="project" value="UniProtKB-KW"/>
</dbReference>